<dbReference type="InParanoid" id="A0A251TTC6"/>
<keyword evidence="2" id="KW-1185">Reference proteome</keyword>
<accession>A0A251TTC6</accession>
<proteinExistence type="predicted"/>
<protein>
    <submittedName>
        <fullName evidence="1">Uncharacterized protein</fullName>
    </submittedName>
</protein>
<gene>
    <name evidence="1" type="ORF">HannXRQ_Chr09g0248851</name>
</gene>
<dbReference type="AlphaFoldDB" id="A0A251TTC6"/>
<evidence type="ECO:0000313" key="2">
    <source>
        <dbReference type="Proteomes" id="UP000215914"/>
    </source>
</evidence>
<name>A0A251TTC6_HELAN</name>
<organism evidence="1 2">
    <name type="scientific">Helianthus annuus</name>
    <name type="common">Common sunflower</name>
    <dbReference type="NCBI Taxonomy" id="4232"/>
    <lineage>
        <taxon>Eukaryota</taxon>
        <taxon>Viridiplantae</taxon>
        <taxon>Streptophyta</taxon>
        <taxon>Embryophyta</taxon>
        <taxon>Tracheophyta</taxon>
        <taxon>Spermatophyta</taxon>
        <taxon>Magnoliopsida</taxon>
        <taxon>eudicotyledons</taxon>
        <taxon>Gunneridae</taxon>
        <taxon>Pentapetalae</taxon>
        <taxon>asterids</taxon>
        <taxon>campanulids</taxon>
        <taxon>Asterales</taxon>
        <taxon>Asteraceae</taxon>
        <taxon>Asteroideae</taxon>
        <taxon>Heliantheae alliance</taxon>
        <taxon>Heliantheae</taxon>
        <taxon>Helianthus</taxon>
    </lineage>
</organism>
<sequence>MLRRFIFHRRISSSQNPTTAKLKQSCFVSPLSSSINGHLFGRSWSGEGLIGAPKSVGSRISTMI</sequence>
<dbReference type="Proteomes" id="UP000215914">
    <property type="component" value="Chromosome 9"/>
</dbReference>
<evidence type="ECO:0000313" key="1">
    <source>
        <dbReference type="EMBL" id="OTG14390.1"/>
    </source>
</evidence>
<reference evidence="2" key="1">
    <citation type="journal article" date="2017" name="Nature">
        <title>The sunflower genome provides insights into oil metabolism, flowering and Asterid evolution.</title>
        <authorList>
            <person name="Badouin H."/>
            <person name="Gouzy J."/>
            <person name="Grassa C.J."/>
            <person name="Murat F."/>
            <person name="Staton S.E."/>
            <person name="Cottret L."/>
            <person name="Lelandais-Briere C."/>
            <person name="Owens G.L."/>
            <person name="Carrere S."/>
            <person name="Mayjonade B."/>
            <person name="Legrand L."/>
            <person name="Gill N."/>
            <person name="Kane N.C."/>
            <person name="Bowers J.E."/>
            <person name="Hubner S."/>
            <person name="Bellec A."/>
            <person name="Berard A."/>
            <person name="Berges H."/>
            <person name="Blanchet N."/>
            <person name="Boniface M.C."/>
            <person name="Brunel D."/>
            <person name="Catrice O."/>
            <person name="Chaidir N."/>
            <person name="Claudel C."/>
            <person name="Donnadieu C."/>
            <person name="Faraut T."/>
            <person name="Fievet G."/>
            <person name="Helmstetter N."/>
            <person name="King M."/>
            <person name="Knapp S.J."/>
            <person name="Lai Z."/>
            <person name="Le Paslier M.C."/>
            <person name="Lippi Y."/>
            <person name="Lorenzon L."/>
            <person name="Mandel J.R."/>
            <person name="Marage G."/>
            <person name="Marchand G."/>
            <person name="Marquand E."/>
            <person name="Bret-Mestries E."/>
            <person name="Morien E."/>
            <person name="Nambeesan S."/>
            <person name="Nguyen T."/>
            <person name="Pegot-Espagnet P."/>
            <person name="Pouilly N."/>
            <person name="Raftis F."/>
            <person name="Sallet E."/>
            <person name="Schiex T."/>
            <person name="Thomas J."/>
            <person name="Vandecasteele C."/>
            <person name="Vares D."/>
            <person name="Vear F."/>
            <person name="Vautrin S."/>
            <person name="Crespi M."/>
            <person name="Mangin B."/>
            <person name="Burke J.M."/>
            <person name="Salse J."/>
            <person name="Munos S."/>
            <person name="Vincourt P."/>
            <person name="Rieseberg L.H."/>
            <person name="Langlade N.B."/>
        </authorList>
    </citation>
    <scope>NUCLEOTIDE SEQUENCE [LARGE SCALE GENOMIC DNA]</scope>
    <source>
        <strain evidence="2">cv. SF193</strain>
    </source>
</reference>
<dbReference type="EMBL" id="CM007898">
    <property type="protein sequence ID" value="OTG14390.1"/>
    <property type="molecule type" value="Genomic_DNA"/>
</dbReference>